<organism evidence="2 3">
    <name type="scientific">Colletotrichum cuscutae</name>
    <dbReference type="NCBI Taxonomy" id="1209917"/>
    <lineage>
        <taxon>Eukaryota</taxon>
        <taxon>Fungi</taxon>
        <taxon>Dikarya</taxon>
        <taxon>Ascomycota</taxon>
        <taxon>Pezizomycotina</taxon>
        <taxon>Sordariomycetes</taxon>
        <taxon>Hypocreomycetidae</taxon>
        <taxon>Glomerellales</taxon>
        <taxon>Glomerellaceae</taxon>
        <taxon>Colletotrichum</taxon>
        <taxon>Colletotrichum acutatum species complex</taxon>
    </lineage>
</organism>
<reference evidence="2" key="1">
    <citation type="submission" date="2016-11" db="EMBL/GenBank/DDBJ databases">
        <title>The genome sequence of Colletotrichum cuscutae.</title>
        <authorList>
            <person name="Baroncelli R."/>
        </authorList>
    </citation>
    <scope>NUCLEOTIDE SEQUENCE</scope>
    <source>
        <strain evidence="2">IMI 304802</strain>
    </source>
</reference>
<name>A0AAI9TVW5_9PEZI</name>
<dbReference type="Proteomes" id="UP001239213">
    <property type="component" value="Unassembled WGS sequence"/>
</dbReference>
<dbReference type="InterPro" id="IPR010730">
    <property type="entry name" value="HET"/>
</dbReference>
<feature type="domain" description="Heterokaryon incompatibility" evidence="1">
    <location>
        <begin position="49"/>
        <end position="154"/>
    </location>
</feature>
<comment type="caution">
    <text evidence="2">The sequence shown here is derived from an EMBL/GenBank/DDBJ whole genome shotgun (WGS) entry which is preliminary data.</text>
</comment>
<keyword evidence="3" id="KW-1185">Reference proteome</keyword>
<gene>
    <name evidence="2" type="ORF">CCUS01_02429</name>
</gene>
<dbReference type="InterPro" id="IPR052895">
    <property type="entry name" value="HetReg/Transcr_Mod"/>
</dbReference>
<evidence type="ECO:0000313" key="3">
    <source>
        <dbReference type="Proteomes" id="UP001239213"/>
    </source>
</evidence>
<sequence length="191" mass="21563">MFTRAPLDKSHRENRLVRIRPPPNEQVSAKKTIALEIKHASLDEPGLSYAALSYVWGSATDTTPIEIEGASFSVTLNRHAALQQLQMNSVDSWLWIDALCIEQANLEEKIWQTGAMRDIFSGADVVYVWLGPGTENSDLAMDFISRTRTTLDKYDAVDLRSKFRDSQKVKLHVRERFSTQGEAINLLVSLL</sequence>
<accession>A0AAI9TVW5</accession>
<dbReference type="AlphaFoldDB" id="A0AAI9TVW5"/>
<protein>
    <recommendedName>
        <fullName evidence="1">Heterokaryon incompatibility domain-containing protein</fullName>
    </recommendedName>
</protein>
<dbReference type="PANTHER" id="PTHR24148">
    <property type="entry name" value="ANKYRIN REPEAT DOMAIN-CONTAINING PROTEIN 39 HOMOLOG-RELATED"/>
    <property type="match status" value="1"/>
</dbReference>
<dbReference type="EMBL" id="MPDP01000315">
    <property type="protein sequence ID" value="KAK1446870.1"/>
    <property type="molecule type" value="Genomic_DNA"/>
</dbReference>
<evidence type="ECO:0000313" key="2">
    <source>
        <dbReference type="EMBL" id="KAK1446870.1"/>
    </source>
</evidence>
<dbReference type="PANTHER" id="PTHR24148:SF79">
    <property type="entry name" value="HETEROKARYON INCOMPATIBILITY DOMAIN-CONTAINING PROTEIN"/>
    <property type="match status" value="1"/>
</dbReference>
<dbReference type="Pfam" id="PF06985">
    <property type="entry name" value="HET"/>
    <property type="match status" value="1"/>
</dbReference>
<evidence type="ECO:0000259" key="1">
    <source>
        <dbReference type="Pfam" id="PF06985"/>
    </source>
</evidence>
<proteinExistence type="predicted"/>